<evidence type="ECO:0000256" key="2">
    <source>
        <dbReference type="SAM" id="MobiDB-lite"/>
    </source>
</evidence>
<gene>
    <name evidence="5" type="ORF">NE857_13800</name>
</gene>
<reference evidence="5" key="1">
    <citation type="submission" date="2022-06" db="EMBL/GenBank/DDBJ databases">
        <authorList>
            <person name="Ping M."/>
        </authorList>
    </citation>
    <scope>NUCLEOTIDE SEQUENCE</scope>
    <source>
        <strain evidence="5">JCM11759T</strain>
    </source>
</reference>
<keyword evidence="6" id="KW-1185">Reference proteome</keyword>
<feature type="transmembrane region" description="Helical" evidence="3">
    <location>
        <begin position="6"/>
        <end position="28"/>
    </location>
</feature>
<keyword evidence="1" id="KW-0732">Signal</keyword>
<feature type="domain" description="DUF4352" evidence="4">
    <location>
        <begin position="87"/>
        <end position="207"/>
    </location>
</feature>
<sequence length="218" mass="23261">MDRTVWIVAASAVTVALALVFGFGAGWFSHQQYLRDSIESAFEDLDAGEPEQESPAEPADAPDEEATEPDQPEDSEETDRWPEAAPMGESASDGTWDITLTGVERTTHISGSYSNTTAAAGREFVVLEAELTNASSGPQAPDVEDCELVDTDGNRHAYDFDALLVLDEQNDVLYYDVNPGASVTVSVPFDVAEGADVEVALMTGVWDGPGVAELAVEE</sequence>
<evidence type="ECO:0000313" key="5">
    <source>
        <dbReference type="EMBL" id="USY22582.1"/>
    </source>
</evidence>
<evidence type="ECO:0000256" key="3">
    <source>
        <dbReference type="SAM" id="Phobius"/>
    </source>
</evidence>
<accession>A0ABY5DF01</accession>
<evidence type="ECO:0000256" key="1">
    <source>
        <dbReference type="ARBA" id="ARBA00022729"/>
    </source>
</evidence>
<feature type="compositionally biased region" description="Acidic residues" evidence="2">
    <location>
        <begin position="45"/>
        <end position="77"/>
    </location>
</feature>
<keyword evidence="3" id="KW-1133">Transmembrane helix</keyword>
<dbReference type="InterPro" id="IPR029051">
    <property type="entry name" value="DUF4352"/>
</dbReference>
<dbReference type="RefSeq" id="WP_254421353.1">
    <property type="nucleotide sequence ID" value="NZ_BAAAJB010000032.1"/>
</dbReference>
<dbReference type="Pfam" id="PF11611">
    <property type="entry name" value="DUF4352"/>
    <property type="match status" value="1"/>
</dbReference>
<keyword evidence="3" id="KW-0812">Transmembrane</keyword>
<protein>
    <submittedName>
        <fullName evidence="5">DUF4352 domain-containing protein</fullName>
    </submittedName>
</protein>
<evidence type="ECO:0000259" key="4">
    <source>
        <dbReference type="Pfam" id="PF11611"/>
    </source>
</evidence>
<dbReference type="InterPro" id="IPR029050">
    <property type="entry name" value="Immunoprotect_excell_Ig-like"/>
</dbReference>
<dbReference type="Gene3D" id="2.60.40.1240">
    <property type="match status" value="1"/>
</dbReference>
<evidence type="ECO:0000313" key="6">
    <source>
        <dbReference type="Proteomes" id="UP001055940"/>
    </source>
</evidence>
<organism evidence="5 6">
    <name type="scientific">Nocardiopsis exhalans</name>
    <dbReference type="NCBI Taxonomy" id="163604"/>
    <lineage>
        <taxon>Bacteria</taxon>
        <taxon>Bacillati</taxon>
        <taxon>Actinomycetota</taxon>
        <taxon>Actinomycetes</taxon>
        <taxon>Streptosporangiales</taxon>
        <taxon>Nocardiopsidaceae</taxon>
        <taxon>Nocardiopsis</taxon>
    </lineage>
</organism>
<proteinExistence type="predicted"/>
<name>A0ABY5DF01_9ACTN</name>
<dbReference type="EMBL" id="CP099837">
    <property type="protein sequence ID" value="USY22582.1"/>
    <property type="molecule type" value="Genomic_DNA"/>
</dbReference>
<feature type="region of interest" description="Disordered" evidence="2">
    <location>
        <begin position="45"/>
        <end position="96"/>
    </location>
</feature>
<dbReference type="Proteomes" id="UP001055940">
    <property type="component" value="Chromosome"/>
</dbReference>
<keyword evidence="3" id="KW-0472">Membrane</keyword>